<keyword evidence="11" id="KW-1133">Transmembrane helix</keyword>
<evidence type="ECO:0000256" key="5">
    <source>
        <dbReference type="ARBA" id="ARBA00023136"/>
    </source>
</evidence>
<evidence type="ECO:0000256" key="8">
    <source>
        <dbReference type="ARBA" id="ARBA00023288"/>
    </source>
</evidence>
<dbReference type="InterPro" id="IPR039391">
    <property type="entry name" value="Phytocyanin-like"/>
</dbReference>
<keyword evidence="8" id="KW-0449">Lipoprotein</keyword>
<dbReference type="InterPro" id="IPR003245">
    <property type="entry name" value="Phytocyanin_dom"/>
</dbReference>
<dbReference type="GO" id="GO:0098552">
    <property type="term" value="C:side of membrane"/>
    <property type="evidence" value="ECO:0007669"/>
    <property type="project" value="UniProtKB-KW"/>
</dbReference>
<comment type="caution">
    <text evidence="13">The sequence shown here is derived from an EMBL/GenBank/DDBJ whole genome shotgun (WGS) entry which is preliminary data.</text>
</comment>
<organism evidence="13 14">
    <name type="scientific">Carnegiea gigantea</name>
    <dbReference type="NCBI Taxonomy" id="171969"/>
    <lineage>
        <taxon>Eukaryota</taxon>
        <taxon>Viridiplantae</taxon>
        <taxon>Streptophyta</taxon>
        <taxon>Embryophyta</taxon>
        <taxon>Tracheophyta</taxon>
        <taxon>Spermatophyta</taxon>
        <taxon>Magnoliopsida</taxon>
        <taxon>eudicotyledons</taxon>
        <taxon>Gunneridae</taxon>
        <taxon>Pentapetalae</taxon>
        <taxon>Caryophyllales</taxon>
        <taxon>Cactineae</taxon>
        <taxon>Cactaceae</taxon>
        <taxon>Cactoideae</taxon>
        <taxon>Echinocereeae</taxon>
        <taxon>Carnegiea</taxon>
    </lineage>
</organism>
<keyword evidence="5 11" id="KW-0472">Membrane</keyword>
<feature type="transmembrane region" description="Helical" evidence="11">
    <location>
        <begin position="186"/>
        <end position="207"/>
    </location>
</feature>
<dbReference type="PANTHER" id="PTHR33021:SF253">
    <property type="entry name" value="EARLY NODULIN-LIKE PROTEIN 9"/>
    <property type="match status" value="1"/>
</dbReference>
<feature type="region of interest" description="Disordered" evidence="10">
    <location>
        <begin position="129"/>
        <end position="182"/>
    </location>
</feature>
<keyword evidence="4" id="KW-0732">Signal</keyword>
<evidence type="ECO:0000256" key="11">
    <source>
        <dbReference type="SAM" id="Phobius"/>
    </source>
</evidence>
<dbReference type="OrthoDB" id="691587at2759"/>
<evidence type="ECO:0000313" key="13">
    <source>
        <dbReference type="EMBL" id="KAJ8443777.1"/>
    </source>
</evidence>
<dbReference type="InterPro" id="IPR008972">
    <property type="entry name" value="Cupredoxin"/>
</dbReference>
<dbReference type="SUPFAM" id="SSF49503">
    <property type="entry name" value="Cupredoxins"/>
    <property type="match status" value="1"/>
</dbReference>
<dbReference type="GO" id="GO:0009055">
    <property type="term" value="F:electron transfer activity"/>
    <property type="evidence" value="ECO:0007669"/>
    <property type="project" value="InterPro"/>
</dbReference>
<keyword evidence="3" id="KW-0336">GPI-anchor</keyword>
<dbReference type="Pfam" id="PF02298">
    <property type="entry name" value="Cu_bind_like"/>
    <property type="match status" value="1"/>
</dbReference>
<dbReference type="EMBL" id="JAKOGI010000113">
    <property type="protein sequence ID" value="KAJ8443777.1"/>
    <property type="molecule type" value="Genomic_DNA"/>
</dbReference>
<dbReference type="FunFam" id="2.60.40.420:FF:000034">
    <property type="entry name" value="Cupredoxin superfamily protein"/>
    <property type="match status" value="1"/>
</dbReference>
<keyword evidence="14" id="KW-1185">Reference proteome</keyword>
<dbReference type="Gene3D" id="2.60.40.420">
    <property type="entry name" value="Cupredoxins - blue copper proteins"/>
    <property type="match status" value="1"/>
</dbReference>
<dbReference type="PANTHER" id="PTHR33021">
    <property type="entry name" value="BLUE COPPER PROTEIN"/>
    <property type="match status" value="1"/>
</dbReference>
<evidence type="ECO:0000256" key="2">
    <source>
        <dbReference type="ARBA" id="ARBA00022475"/>
    </source>
</evidence>
<name>A0A9Q1KJE1_9CARY</name>
<gene>
    <name evidence="13" type="ORF">Cgig2_029682</name>
</gene>
<feature type="compositionally biased region" description="Low complexity" evidence="10">
    <location>
        <begin position="162"/>
        <end position="173"/>
    </location>
</feature>
<evidence type="ECO:0000313" key="14">
    <source>
        <dbReference type="Proteomes" id="UP001153076"/>
    </source>
</evidence>
<feature type="domain" description="Phytocyanin" evidence="12">
    <location>
        <begin position="29"/>
        <end position="127"/>
    </location>
</feature>
<keyword evidence="2" id="KW-1003">Cell membrane</keyword>
<dbReference type="CDD" id="cd11019">
    <property type="entry name" value="OsENODL1_like"/>
    <property type="match status" value="1"/>
</dbReference>
<evidence type="ECO:0000256" key="4">
    <source>
        <dbReference type="ARBA" id="ARBA00022729"/>
    </source>
</evidence>
<dbReference type="AlphaFoldDB" id="A0A9Q1KJE1"/>
<keyword evidence="7" id="KW-0325">Glycoprotein</keyword>
<evidence type="ECO:0000259" key="12">
    <source>
        <dbReference type="PROSITE" id="PS51485"/>
    </source>
</evidence>
<dbReference type="Proteomes" id="UP001153076">
    <property type="component" value="Unassembled WGS sequence"/>
</dbReference>
<comment type="subcellular location">
    <subcellularLocation>
        <location evidence="1">Cell membrane</location>
        <topology evidence="1">Lipid-anchor</topology>
        <topology evidence="1">GPI-anchor</topology>
    </subcellularLocation>
</comment>
<keyword evidence="11" id="KW-0812">Transmembrane</keyword>
<protein>
    <recommendedName>
        <fullName evidence="12">Phytocyanin domain-containing protein</fullName>
    </recommendedName>
</protein>
<feature type="compositionally biased region" description="Pro residues" evidence="10">
    <location>
        <begin position="140"/>
        <end position="161"/>
    </location>
</feature>
<evidence type="ECO:0000256" key="3">
    <source>
        <dbReference type="ARBA" id="ARBA00022622"/>
    </source>
</evidence>
<evidence type="ECO:0000256" key="10">
    <source>
        <dbReference type="SAM" id="MobiDB-lite"/>
    </source>
</evidence>
<comment type="similarity">
    <text evidence="9">Belongs to the early nodulin-like (ENODL) family.</text>
</comment>
<evidence type="ECO:0000256" key="7">
    <source>
        <dbReference type="ARBA" id="ARBA00023180"/>
    </source>
</evidence>
<dbReference type="GO" id="GO:0005886">
    <property type="term" value="C:plasma membrane"/>
    <property type="evidence" value="ECO:0007669"/>
    <property type="project" value="UniProtKB-SubCell"/>
</dbReference>
<reference evidence="13" key="1">
    <citation type="submission" date="2022-04" db="EMBL/GenBank/DDBJ databases">
        <title>Carnegiea gigantea Genome sequencing and assembly v2.</title>
        <authorList>
            <person name="Copetti D."/>
            <person name="Sanderson M.J."/>
            <person name="Burquez A."/>
            <person name="Wojciechowski M.F."/>
        </authorList>
    </citation>
    <scope>NUCLEOTIDE SEQUENCE</scope>
    <source>
        <strain evidence="13">SGP5-SGP5p</strain>
        <tissue evidence="13">Aerial part</tissue>
    </source>
</reference>
<evidence type="ECO:0000256" key="6">
    <source>
        <dbReference type="ARBA" id="ARBA00023157"/>
    </source>
</evidence>
<dbReference type="PROSITE" id="PS51485">
    <property type="entry name" value="PHYTOCYANIN"/>
    <property type="match status" value="1"/>
</dbReference>
<keyword evidence="6" id="KW-1015">Disulfide bond</keyword>
<evidence type="ECO:0000256" key="1">
    <source>
        <dbReference type="ARBA" id="ARBA00004609"/>
    </source>
</evidence>
<sequence>MRKGKYVNLVHGLGVFVAMMVLMKRCEATTFTVGGSKGWTVPSDNAPVYNQWAERMRFQVGDSLPGSDSVLRVTKEDYTNCNTNAPLEKYTDGHTEFKFNQSGPHYFISGNKDNCLKHEMLVVVVLSDRSKKNSSATQSPPSPPPSPTPAPAPAPSTPSLPPATTAAAPAPSTEAPPPPSGAPSLFALRSFVGSLGAFVGSSLFFLAF</sequence>
<proteinExistence type="inferred from homology"/>
<evidence type="ECO:0000256" key="9">
    <source>
        <dbReference type="ARBA" id="ARBA00035011"/>
    </source>
</evidence>
<accession>A0A9Q1KJE1</accession>
<feature type="transmembrane region" description="Helical" evidence="11">
    <location>
        <begin position="6"/>
        <end position="23"/>
    </location>
</feature>
<dbReference type="InterPro" id="IPR041846">
    <property type="entry name" value="ENL_dom"/>
</dbReference>